<dbReference type="InterPro" id="IPR008166">
    <property type="entry name" value="Glyco_transf_92"/>
</dbReference>
<evidence type="ECO:0000313" key="9">
    <source>
        <dbReference type="EMBL" id="CAD5115040.1"/>
    </source>
</evidence>
<dbReference type="GO" id="GO:0016020">
    <property type="term" value="C:membrane"/>
    <property type="evidence" value="ECO:0007669"/>
    <property type="project" value="UniProtKB-SubCell"/>
</dbReference>
<evidence type="ECO:0000256" key="1">
    <source>
        <dbReference type="ARBA" id="ARBA00004167"/>
    </source>
</evidence>
<comment type="similarity">
    <text evidence="2 8">Belongs to the glycosyltransferase 92 family.</text>
</comment>
<keyword evidence="10" id="KW-1185">Reference proteome</keyword>
<dbReference type="PANTHER" id="PTHR21461">
    <property type="entry name" value="GLYCOSYLTRANSFERASE FAMILY 92 PROTEIN"/>
    <property type="match status" value="1"/>
</dbReference>
<sequence>MNFPRFTIIRLITVLLLLFLYFVLQSDYWFSQRTYILPKLHEKSSNRSSLPLKSAEWHIFYSQGTSLYVHRAIYDSRKFENWQSPCVTLYVLSNVRRVKSIGSIFCKYGNAKEVEAVVLWTNEAYRYPFTGLQEYVIHCPINVQIVPNRIKIRKEKEVAELTIEKPQPGNEVISVCVPITYGSFDTKQLIEWFEFLRFFGVRTIDITIWRVPDNVLKVFKYYEQQNVVFINKMELPFKVSIDSRQNKLKPSRKPYLIKAFMPMALNECFIMNHLRSKYVLSLDFDEHIIMNSSHFSSFHELIQSYEKPGLVQVELCKLRYDVSCNMKVDDKYFIFQHRYRQNISSASVLDNPKSFITTSNCPYIGNHFCVWYNEKSQKEFPKVKLHLAHIAHYRKWKTCGEELEYFELDDALLPFKSDLTARFDREMRKYQEFYKLN</sequence>
<organism evidence="9 10">
    <name type="scientific">Dimorphilus gyrociliatus</name>
    <dbReference type="NCBI Taxonomy" id="2664684"/>
    <lineage>
        <taxon>Eukaryota</taxon>
        <taxon>Metazoa</taxon>
        <taxon>Spiralia</taxon>
        <taxon>Lophotrochozoa</taxon>
        <taxon>Annelida</taxon>
        <taxon>Polychaeta</taxon>
        <taxon>Polychaeta incertae sedis</taxon>
        <taxon>Dinophilidae</taxon>
        <taxon>Dimorphilus</taxon>
    </lineage>
</organism>
<keyword evidence="7" id="KW-0472">Membrane</keyword>
<gene>
    <name evidence="9" type="ORF">DGYR_LOCUS3819</name>
</gene>
<comment type="subcellular location">
    <subcellularLocation>
        <location evidence="1">Membrane</location>
        <topology evidence="1">Single-pass membrane protein</topology>
    </subcellularLocation>
</comment>
<accession>A0A7I8VFS2</accession>
<evidence type="ECO:0000256" key="3">
    <source>
        <dbReference type="ARBA" id="ARBA00022676"/>
    </source>
</evidence>
<dbReference type="OrthoDB" id="6042617at2759"/>
<evidence type="ECO:0000256" key="5">
    <source>
        <dbReference type="ARBA" id="ARBA00022692"/>
    </source>
</evidence>
<dbReference type="AlphaFoldDB" id="A0A7I8VFS2"/>
<reference evidence="9 10" key="1">
    <citation type="submission" date="2020-08" db="EMBL/GenBank/DDBJ databases">
        <authorList>
            <person name="Hejnol A."/>
        </authorList>
    </citation>
    <scope>NUCLEOTIDE SEQUENCE [LARGE SCALE GENOMIC DNA]</scope>
</reference>
<dbReference type="Proteomes" id="UP000549394">
    <property type="component" value="Unassembled WGS sequence"/>
</dbReference>
<dbReference type="Pfam" id="PF01697">
    <property type="entry name" value="Glyco_transf_92"/>
    <property type="match status" value="1"/>
</dbReference>
<evidence type="ECO:0000256" key="7">
    <source>
        <dbReference type="ARBA" id="ARBA00023136"/>
    </source>
</evidence>
<keyword evidence="6" id="KW-1133">Transmembrane helix</keyword>
<evidence type="ECO:0000256" key="8">
    <source>
        <dbReference type="RuleBase" id="RU366017"/>
    </source>
</evidence>
<evidence type="ECO:0000313" key="10">
    <source>
        <dbReference type="Proteomes" id="UP000549394"/>
    </source>
</evidence>
<comment type="caution">
    <text evidence="9">The sequence shown here is derived from an EMBL/GenBank/DDBJ whole genome shotgun (WGS) entry which is preliminary data.</text>
</comment>
<protein>
    <recommendedName>
        <fullName evidence="8">Glycosyltransferase family 92 protein</fullName>
        <ecNumber evidence="8">2.4.1.-</ecNumber>
    </recommendedName>
</protein>
<evidence type="ECO:0000256" key="4">
    <source>
        <dbReference type="ARBA" id="ARBA00022679"/>
    </source>
</evidence>
<dbReference type="EC" id="2.4.1.-" evidence="8"/>
<name>A0A7I8VFS2_9ANNE</name>
<proteinExistence type="inferred from homology"/>
<dbReference type="GO" id="GO:0016757">
    <property type="term" value="F:glycosyltransferase activity"/>
    <property type="evidence" value="ECO:0007669"/>
    <property type="project" value="UniProtKB-UniRule"/>
</dbReference>
<keyword evidence="5" id="KW-0812">Transmembrane</keyword>
<dbReference type="PANTHER" id="PTHR21461:SF69">
    <property type="entry name" value="GLYCOSYLTRANSFERASE FAMILY 92 PROTEIN"/>
    <property type="match status" value="1"/>
</dbReference>
<keyword evidence="3 8" id="KW-0328">Glycosyltransferase</keyword>
<dbReference type="GO" id="GO:0005737">
    <property type="term" value="C:cytoplasm"/>
    <property type="evidence" value="ECO:0007669"/>
    <property type="project" value="TreeGrafter"/>
</dbReference>
<dbReference type="EMBL" id="CAJFCJ010000005">
    <property type="protein sequence ID" value="CAD5115040.1"/>
    <property type="molecule type" value="Genomic_DNA"/>
</dbReference>
<evidence type="ECO:0000256" key="2">
    <source>
        <dbReference type="ARBA" id="ARBA00007647"/>
    </source>
</evidence>
<evidence type="ECO:0000256" key="6">
    <source>
        <dbReference type="ARBA" id="ARBA00022989"/>
    </source>
</evidence>
<keyword evidence="4 8" id="KW-0808">Transferase</keyword>